<keyword evidence="3" id="KW-1185">Reference proteome</keyword>
<keyword evidence="1" id="KW-0812">Transmembrane</keyword>
<feature type="transmembrane region" description="Helical" evidence="1">
    <location>
        <begin position="425"/>
        <end position="447"/>
    </location>
</feature>
<dbReference type="RefSeq" id="WP_173749889.1">
    <property type="nucleotide sequence ID" value="NZ_JAAITA010000018.1"/>
</dbReference>
<feature type="transmembrane region" description="Helical" evidence="1">
    <location>
        <begin position="236"/>
        <end position="258"/>
    </location>
</feature>
<feature type="transmembrane region" description="Helical" evidence="1">
    <location>
        <begin position="116"/>
        <end position="132"/>
    </location>
</feature>
<sequence>MSSLFYLTFSKLKGTVRNQFRSITSGLVTIFMVLLYGAMVVMVFVSSSTYKPESMGMNANLALMSGIGMAALFMLTVMLNSRKALVYDTDAHYLFAGPYTRAQINFYIMGQSMLQGLLYGLLGCFVMAMFSIDGYFSVPYFLITLLVLWLVLFFFLLLADYIYMWSLVDRKHRKWNYIVAAVFCVLTAAVFWVSAHRTGYDMKAGLLDFVLSREFCYVPFFGWAKWALNAFLEREYLPVLLGTGLLLAADVLMVVFFLRFQKDIAEQAVADAEAVSEYVRRVKANGGMAQSSDRKIKRVKGDFPEGARAVFFKNLLIMRKTGNFLRKQDMLILVIYFAISYVVMPQGRFYMFCYMMLLWLFNLLNDAELLGDLKNYQIYLIPEKPLSKLVYAILPAYIKVAVIVSVSVIFAGIFNRMDFLSILQYLIMLLGYGMIFIAGTVLSVRMLKARSNVMLENLLRMLLIVACAVPATVIGVLCYFFFQDLQTAMIVVSVITLAMNFVISALVIVACQGMMNGREL</sequence>
<evidence type="ECO:0000256" key="1">
    <source>
        <dbReference type="SAM" id="Phobius"/>
    </source>
</evidence>
<feature type="transmembrane region" description="Helical" evidence="1">
    <location>
        <begin position="57"/>
        <end position="79"/>
    </location>
</feature>
<name>A0ABX2IE71_BLAHA</name>
<accession>A0ABX2IE71</accession>
<dbReference type="Pfam" id="PF16962">
    <property type="entry name" value="ABC_export"/>
    <property type="match status" value="1"/>
</dbReference>
<gene>
    <name evidence="2" type="ORF">G5A70_12075</name>
</gene>
<feature type="transmembrane region" description="Helical" evidence="1">
    <location>
        <begin position="324"/>
        <end position="343"/>
    </location>
</feature>
<protein>
    <recommendedName>
        <fullName evidence="4">ABC exporter</fullName>
    </recommendedName>
</protein>
<proteinExistence type="predicted"/>
<feature type="transmembrane region" description="Helical" evidence="1">
    <location>
        <begin position="20"/>
        <end position="45"/>
    </location>
</feature>
<dbReference type="EMBL" id="JAAITA010000018">
    <property type="protein sequence ID" value="NSJ86892.1"/>
    <property type="molecule type" value="Genomic_DNA"/>
</dbReference>
<feature type="transmembrane region" description="Helical" evidence="1">
    <location>
        <begin position="389"/>
        <end position="413"/>
    </location>
</feature>
<keyword evidence="1" id="KW-1133">Transmembrane helix</keyword>
<evidence type="ECO:0008006" key="4">
    <source>
        <dbReference type="Google" id="ProtNLM"/>
    </source>
</evidence>
<evidence type="ECO:0000313" key="3">
    <source>
        <dbReference type="Proteomes" id="UP000822142"/>
    </source>
</evidence>
<feature type="transmembrane region" description="Helical" evidence="1">
    <location>
        <begin position="175"/>
        <end position="195"/>
    </location>
</feature>
<dbReference type="Proteomes" id="UP000822142">
    <property type="component" value="Unassembled WGS sequence"/>
</dbReference>
<feature type="transmembrane region" description="Helical" evidence="1">
    <location>
        <begin position="488"/>
        <end position="511"/>
    </location>
</feature>
<reference evidence="2 3" key="1">
    <citation type="journal article" date="2020" name="Cell Host Microbe">
        <title>Functional and Genomic Variation between Human-Derived Isolates of Lachnospiraceae Reveals Inter- and Intra-Species Diversity.</title>
        <authorList>
            <person name="Sorbara M.T."/>
            <person name="Littmann E.R."/>
            <person name="Fontana E."/>
            <person name="Moody T.U."/>
            <person name="Kohout C.E."/>
            <person name="Gjonbalaj M."/>
            <person name="Eaton V."/>
            <person name="Seok R."/>
            <person name="Leiner I.M."/>
            <person name="Pamer E.G."/>
        </authorList>
    </citation>
    <scope>NUCLEOTIDE SEQUENCE [LARGE SCALE GENOMIC DNA]</scope>
    <source>
        <strain evidence="2 3">MSK.15.26</strain>
    </source>
</reference>
<evidence type="ECO:0000313" key="2">
    <source>
        <dbReference type="EMBL" id="NSJ86892.1"/>
    </source>
</evidence>
<keyword evidence="1" id="KW-0472">Membrane</keyword>
<organism evidence="2 3">
    <name type="scientific">Blautia hansenii</name>
    <name type="common">Ruminococcus hansenii</name>
    <dbReference type="NCBI Taxonomy" id="1322"/>
    <lineage>
        <taxon>Bacteria</taxon>
        <taxon>Bacillati</taxon>
        <taxon>Bacillota</taxon>
        <taxon>Clostridia</taxon>
        <taxon>Lachnospirales</taxon>
        <taxon>Lachnospiraceae</taxon>
        <taxon>Blautia</taxon>
    </lineage>
</organism>
<comment type="caution">
    <text evidence="2">The sequence shown here is derived from an EMBL/GenBank/DDBJ whole genome shotgun (WGS) entry which is preliminary data.</text>
</comment>
<feature type="transmembrane region" description="Helical" evidence="1">
    <location>
        <begin position="459"/>
        <end position="482"/>
    </location>
</feature>
<feature type="transmembrane region" description="Helical" evidence="1">
    <location>
        <begin position="138"/>
        <end position="163"/>
    </location>
</feature>
<dbReference type="InterPro" id="IPR031584">
    <property type="entry name" value="Put_ABC_export"/>
</dbReference>